<dbReference type="SUPFAM" id="SSF55785">
    <property type="entry name" value="PYP-like sensor domain (PAS domain)"/>
    <property type="match status" value="1"/>
</dbReference>
<dbReference type="PROSITE" id="PS50113">
    <property type="entry name" value="PAC"/>
    <property type="match status" value="1"/>
</dbReference>
<gene>
    <name evidence="4" type="ORF">FEK35_25710</name>
</gene>
<dbReference type="InterPro" id="IPR000014">
    <property type="entry name" value="PAS"/>
</dbReference>
<sequence>MTDAASDIATEWAARLIDSASPSRPSDDVVVALEQWVHRLLVALSGPRWDSTIGERAGAALVDLGFSDPAAISVSVPTLLRLGERAGADAARTATMIGDLAQGFARATIATRQPASEGFETAFRHASVAIAIGDTEGRIIDANPAFENLTGHTLADLRGRSGFDFAPSEQAAIQQRVHDELARSDTGTIRLEGQIQRPDGSHAWVAWTVTRCLSASGESYLLGFGEDVTDYHTTTTHLQWQAHHDPLTMLANRRHLIDRCQTLIDEAGTGDVAAVCAMDIDDFKTINDTYGHTVGDNLLVAVAARLQACIDRDTDVLARYGGDEFIALLAPPTDQQHTHSIVERLHAAMAKPFDIDDRIRLQTSLSIGAFIAPIGDHRVTELLAAADDCLYAAKALGKNQWVLHTSASIETAD</sequence>
<dbReference type="PROSITE" id="PS50887">
    <property type="entry name" value="GGDEF"/>
    <property type="match status" value="1"/>
</dbReference>
<dbReference type="SMART" id="SM00267">
    <property type="entry name" value="GGDEF"/>
    <property type="match status" value="1"/>
</dbReference>
<dbReference type="InterPro" id="IPR013656">
    <property type="entry name" value="PAS_4"/>
</dbReference>
<evidence type="ECO:0000259" key="1">
    <source>
        <dbReference type="PROSITE" id="PS50112"/>
    </source>
</evidence>
<dbReference type="Proteomes" id="UP000308349">
    <property type="component" value="Unassembled WGS sequence"/>
</dbReference>
<evidence type="ECO:0000259" key="2">
    <source>
        <dbReference type="PROSITE" id="PS50113"/>
    </source>
</evidence>
<dbReference type="AlphaFoldDB" id="A0A5R8P840"/>
<comment type="caution">
    <text evidence="4">The sequence shown here is derived from an EMBL/GenBank/DDBJ whole genome shotgun (WGS) entry which is preliminary data.</text>
</comment>
<accession>A0A5R8P840</accession>
<dbReference type="Gene3D" id="3.30.450.20">
    <property type="entry name" value="PAS domain"/>
    <property type="match status" value="1"/>
</dbReference>
<dbReference type="PANTHER" id="PTHR44757">
    <property type="entry name" value="DIGUANYLATE CYCLASE DGCP"/>
    <property type="match status" value="1"/>
</dbReference>
<dbReference type="InterPro" id="IPR052155">
    <property type="entry name" value="Biofilm_reg_signaling"/>
</dbReference>
<dbReference type="InterPro" id="IPR000700">
    <property type="entry name" value="PAS-assoc_C"/>
</dbReference>
<reference evidence="4 5" key="1">
    <citation type="submission" date="2019-05" db="EMBL/GenBank/DDBJ databases">
        <title>Genomes sequences of two Nocardia cyriacigeorgica environmental isolates, type strains Nocardia asteroides ATCC 19247 and Nocardia cyriacigeorgica DSM 44484.</title>
        <authorList>
            <person name="Vautrin F."/>
            <person name="Bergeron E."/>
            <person name="Dubost A."/>
            <person name="Abrouk D."/>
            <person name="Rodriguez Nava V."/>
            <person name="Pujic P."/>
        </authorList>
    </citation>
    <scope>NUCLEOTIDE SEQUENCE [LARGE SCALE GENOMIC DNA]</scope>
    <source>
        <strain evidence="4 5">EML 1456</strain>
    </source>
</reference>
<dbReference type="SUPFAM" id="SSF55073">
    <property type="entry name" value="Nucleotide cyclase"/>
    <property type="match status" value="1"/>
</dbReference>
<evidence type="ECO:0000313" key="5">
    <source>
        <dbReference type="Proteomes" id="UP000308349"/>
    </source>
</evidence>
<dbReference type="CDD" id="cd00130">
    <property type="entry name" value="PAS"/>
    <property type="match status" value="1"/>
</dbReference>
<dbReference type="InterPro" id="IPR035965">
    <property type="entry name" value="PAS-like_dom_sf"/>
</dbReference>
<dbReference type="PROSITE" id="PS50112">
    <property type="entry name" value="PAS"/>
    <property type="match status" value="1"/>
</dbReference>
<protein>
    <submittedName>
        <fullName evidence="4">Diguanylate cyclase</fullName>
    </submittedName>
</protein>
<dbReference type="InterPro" id="IPR029787">
    <property type="entry name" value="Nucleotide_cyclase"/>
</dbReference>
<dbReference type="EMBL" id="VBUU01000035">
    <property type="protein sequence ID" value="TLF98294.1"/>
    <property type="molecule type" value="Genomic_DNA"/>
</dbReference>
<feature type="domain" description="GGDEF" evidence="3">
    <location>
        <begin position="271"/>
        <end position="406"/>
    </location>
</feature>
<dbReference type="RefSeq" id="WP_138458415.1">
    <property type="nucleotide sequence ID" value="NZ_VBUU01000035.1"/>
</dbReference>
<dbReference type="Gene3D" id="3.30.70.270">
    <property type="match status" value="1"/>
</dbReference>
<evidence type="ECO:0000313" key="4">
    <source>
        <dbReference type="EMBL" id="TLF98294.1"/>
    </source>
</evidence>
<feature type="domain" description="PAS" evidence="1">
    <location>
        <begin position="115"/>
        <end position="184"/>
    </location>
</feature>
<evidence type="ECO:0000259" key="3">
    <source>
        <dbReference type="PROSITE" id="PS50887"/>
    </source>
</evidence>
<dbReference type="OrthoDB" id="23692at2"/>
<dbReference type="FunFam" id="3.30.70.270:FF:000001">
    <property type="entry name" value="Diguanylate cyclase domain protein"/>
    <property type="match status" value="1"/>
</dbReference>
<dbReference type="PANTHER" id="PTHR44757:SF2">
    <property type="entry name" value="BIOFILM ARCHITECTURE MAINTENANCE PROTEIN MBAA"/>
    <property type="match status" value="1"/>
</dbReference>
<dbReference type="InterPro" id="IPR000160">
    <property type="entry name" value="GGDEF_dom"/>
</dbReference>
<organism evidence="4 5">
    <name type="scientific">Nocardia cyriacigeorgica</name>
    <dbReference type="NCBI Taxonomy" id="135487"/>
    <lineage>
        <taxon>Bacteria</taxon>
        <taxon>Bacillati</taxon>
        <taxon>Actinomycetota</taxon>
        <taxon>Actinomycetes</taxon>
        <taxon>Mycobacteriales</taxon>
        <taxon>Nocardiaceae</taxon>
        <taxon>Nocardia</taxon>
    </lineage>
</organism>
<dbReference type="SMART" id="SM00091">
    <property type="entry name" value="PAS"/>
    <property type="match status" value="1"/>
</dbReference>
<dbReference type="NCBIfam" id="TIGR00229">
    <property type="entry name" value="sensory_box"/>
    <property type="match status" value="1"/>
</dbReference>
<dbReference type="Pfam" id="PF08448">
    <property type="entry name" value="PAS_4"/>
    <property type="match status" value="1"/>
</dbReference>
<feature type="domain" description="PAC" evidence="2">
    <location>
        <begin position="189"/>
        <end position="240"/>
    </location>
</feature>
<name>A0A5R8P840_9NOCA</name>
<dbReference type="InterPro" id="IPR043128">
    <property type="entry name" value="Rev_trsase/Diguanyl_cyclase"/>
</dbReference>
<proteinExistence type="predicted"/>
<dbReference type="Pfam" id="PF00990">
    <property type="entry name" value="GGDEF"/>
    <property type="match status" value="1"/>
</dbReference>
<dbReference type="NCBIfam" id="TIGR00254">
    <property type="entry name" value="GGDEF"/>
    <property type="match status" value="1"/>
</dbReference>
<dbReference type="CDD" id="cd01949">
    <property type="entry name" value="GGDEF"/>
    <property type="match status" value="1"/>
</dbReference>